<dbReference type="EMBL" id="RJKN01000010">
    <property type="protein sequence ID" value="ROP26726.1"/>
    <property type="molecule type" value="Genomic_DNA"/>
</dbReference>
<proteinExistence type="predicted"/>
<dbReference type="RefSeq" id="WP_199720330.1">
    <property type="nucleotide sequence ID" value="NZ_RJKN01000010.1"/>
</dbReference>
<organism evidence="2 3">
    <name type="scientific">Pseudokineococcus lusitanus</name>
    <dbReference type="NCBI Taxonomy" id="763993"/>
    <lineage>
        <taxon>Bacteria</taxon>
        <taxon>Bacillati</taxon>
        <taxon>Actinomycetota</taxon>
        <taxon>Actinomycetes</taxon>
        <taxon>Kineosporiales</taxon>
        <taxon>Kineosporiaceae</taxon>
        <taxon>Pseudokineococcus</taxon>
    </lineage>
</organism>
<dbReference type="AlphaFoldDB" id="A0A3N1G923"/>
<feature type="compositionally biased region" description="Basic residues" evidence="1">
    <location>
        <begin position="8"/>
        <end position="20"/>
    </location>
</feature>
<reference evidence="2 3" key="1">
    <citation type="journal article" date="2015" name="Stand. Genomic Sci.">
        <title>Genomic Encyclopedia of Bacterial and Archaeal Type Strains, Phase III: the genomes of soil and plant-associated and newly described type strains.</title>
        <authorList>
            <person name="Whitman W.B."/>
            <person name="Woyke T."/>
            <person name="Klenk H.P."/>
            <person name="Zhou Y."/>
            <person name="Lilburn T.G."/>
            <person name="Beck B.J."/>
            <person name="De Vos P."/>
            <person name="Vandamme P."/>
            <person name="Eisen J.A."/>
            <person name="Garrity G."/>
            <person name="Hugenholtz P."/>
            <person name="Kyrpides N.C."/>
        </authorList>
    </citation>
    <scope>NUCLEOTIDE SEQUENCE [LARGE SCALE GENOMIC DNA]</scope>
    <source>
        <strain evidence="2 3">CECT 7306</strain>
    </source>
</reference>
<dbReference type="CDD" id="cd12954">
    <property type="entry name" value="MMP_TTHA0227_like_1"/>
    <property type="match status" value="1"/>
</dbReference>
<dbReference type="SUPFAM" id="SSF55486">
    <property type="entry name" value="Metalloproteases ('zincins'), catalytic domain"/>
    <property type="match status" value="1"/>
</dbReference>
<evidence type="ECO:0000313" key="3">
    <source>
        <dbReference type="Proteomes" id="UP000276232"/>
    </source>
</evidence>
<dbReference type="InterPro" id="IPR010428">
    <property type="entry name" value="Zincin_1"/>
</dbReference>
<dbReference type="GO" id="GO:0006508">
    <property type="term" value="P:proteolysis"/>
    <property type="evidence" value="ECO:0007669"/>
    <property type="project" value="UniProtKB-KW"/>
</dbReference>
<comment type="caution">
    <text evidence="2">The sequence shown here is derived from an EMBL/GenBank/DDBJ whole genome shotgun (WGS) entry which is preliminary data.</text>
</comment>
<feature type="region of interest" description="Disordered" evidence="1">
    <location>
        <begin position="1"/>
        <end position="33"/>
    </location>
</feature>
<protein>
    <submittedName>
        <fullName evidence="2">Putative Zn-dependent protease with MMP-like domain</fullName>
    </submittedName>
</protein>
<accession>A0A3N1G923</accession>
<dbReference type="GO" id="GO:0008233">
    <property type="term" value="F:peptidase activity"/>
    <property type="evidence" value="ECO:0007669"/>
    <property type="project" value="UniProtKB-KW"/>
</dbReference>
<keyword evidence="3" id="KW-1185">Reference proteome</keyword>
<feature type="compositionally biased region" description="Low complexity" evidence="1">
    <location>
        <begin position="22"/>
        <end position="33"/>
    </location>
</feature>
<evidence type="ECO:0000313" key="2">
    <source>
        <dbReference type="EMBL" id="ROP26726.1"/>
    </source>
</evidence>
<dbReference type="Proteomes" id="UP000276232">
    <property type="component" value="Unassembled WGS sequence"/>
</dbReference>
<evidence type="ECO:0000256" key="1">
    <source>
        <dbReference type="SAM" id="MobiDB-lite"/>
    </source>
</evidence>
<gene>
    <name evidence="2" type="ORF">EDC03_3196</name>
</gene>
<dbReference type="Gene3D" id="3.30.2010.20">
    <property type="match status" value="1"/>
</dbReference>
<name>A0A3N1G923_9ACTN</name>
<dbReference type="InParanoid" id="A0A3N1G923"/>
<keyword evidence="2" id="KW-0645">Protease</keyword>
<sequence length="145" mass="15807">MPDASSPGRRRRRRDRRGRGPRGPLLPATLPAARTRGERFDDLVLDAVEDVEGVLGEPLDRIEFAVEDVPPADPSEVGGEAVPLGRYSAADRSAPARVVVYRRPVETRAADVGELGDLVHQVVVEQVAHALGTEPERLDPRYGED</sequence>
<keyword evidence="2" id="KW-0378">Hydrolase</keyword>
<dbReference type="InterPro" id="IPR038555">
    <property type="entry name" value="Zincin_1_sf"/>
</dbReference>
<dbReference type="Pfam" id="PF06262">
    <property type="entry name" value="Zincin_1"/>
    <property type="match status" value="1"/>
</dbReference>